<protein>
    <recommendedName>
        <fullName evidence="3">Reverse transcriptase zinc-binding domain-containing protein</fullName>
    </recommendedName>
</protein>
<keyword evidence="2" id="KW-1185">Reference proteome</keyword>
<accession>A0A9R1XUU7</accession>
<dbReference type="Proteomes" id="UP000235145">
    <property type="component" value="Unassembled WGS sequence"/>
</dbReference>
<gene>
    <name evidence="1" type="ORF">LSAT_V11C200051060</name>
</gene>
<comment type="caution">
    <text evidence="1">The sequence shown here is derived from an EMBL/GenBank/DDBJ whole genome shotgun (WGS) entry which is preliminary data.</text>
</comment>
<evidence type="ECO:0000313" key="1">
    <source>
        <dbReference type="EMBL" id="KAJ0220067.1"/>
    </source>
</evidence>
<reference evidence="1 2" key="1">
    <citation type="journal article" date="2017" name="Nat. Commun.">
        <title>Genome assembly with in vitro proximity ligation data and whole-genome triplication in lettuce.</title>
        <authorList>
            <person name="Reyes-Chin-Wo S."/>
            <person name="Wang Z."/>
            <person name="Yang X."/>
            <person name="Kozik A."/>
            <person name="Arikit S."/>
            <person name="Song C."/>
            <person name="Xia L."/>
            <person name="Froenicke L."/>
            <person name="Lavelle D.O."/>
            <person name="Truco M.J."/>
            <person name="Xia R."/>
            <person name="Zhu S."/>
            <person name="Xu C."/>
            <person name="Xu H."/>
            <person name="Xu X."/>
            <person name="Cox K."/>
            <person name="Korf I."/>
            <person name="Meyers B.C."/>
            <person name="Michelmore R.W."/>
        </authorList>
    </citation>
    <scope>NUCLEOTIDE SEQUENCE [LARGE SCALE GENOMIC DNA]</scope>
    <source>
        <strain evidence="2">cv. Salinas</strain>
        <tissue evidence="1">Seedlings</tissue>
    </source>
</reference>
<name>A0A9R1XUU7_LACSA</name>
<dbReference type="EMBL" id="NBSK02000002">
    <property type="protein sequence ID" value="KAJ0220067.1"/>
    <property type="molecule type" value="Genomic_DNA"/>
</dbReference>
<proteinExistence type="predicted"/>
<dbReference type="AlphaFoldDB" id="A0A9R1XUU7"/>
<evidence type="ECO:0008006" key="3">
    <source>
        <dbReference type="Google" id="ProtNLM"/>
    </source>
</evidence>
<organism evidence="1 2">
    <name type="scientific">Lactuca sativa</name>
    <name type="common">Garden lettuce</name>
    <dbReference type="NCBI Taxonomy" id="4236"/>
    <lineage>
        <taxon>Eukaryota</taxon>
        <taxon>Viridiplantae</taxon>
        <taxon>Streptophyta</taxon>
        <taxon>Embryophyta</taxon>
        <taxon>Tracheophyta</taxon>
        <taxon>Spermatophyta</taxon>
        <taxon>Magnoliopsida</taxon>
        <taxon>eudicotyledons</taxon>
        <taxon>Gunneridae</taxon>
        <taxon>Pentapetalae</taxon>
        <taxon>asterids</taxon>
        <taxon>campanulids</taxon>
        <taxon>Asterales</taxon>
        <taxon>Asteraceae</taxon>
        <taxon>Cichorioideae</taxon>
        <taxon>Cichorieae</taxon>
        <taxon>Lactucinae</taxon>
        <taxon>Lactuca</taxon>
    </lineage>
</organism>
<evidence type="ECO:0000313" key="2">
    <source>
        <dbReference type="Proteomes" id="UP000235145"/>
    </source>
</evidence>
<sequence>MVRRKILSWCEIDDMTVTTVSEFIDLTSKWGNRVKCRKRLIAICYGMLWVLWKSRNNRLFQRSVCFPTQAVEDTKSLVYLWIKCRGRK</sequence>